<feature type="signal peptide" evidence="2">
    <location>
        <begin position="1"/>
        <end position="19"/>
    </location>
</feature>
<dbReference type="SUPFAM" id="SSF51338">
    <property type="entry name" value="Composite domain of metallo-dependent hydrolases"/>
    <property type="match status" value="1"/>
</dbReference>
<dbReference type="Gene3D" id="2.30.40.10">
    <property type="entry name" value="Urease, subunit C, domain 1"/>
    <property type="match status" value="1"/>
</dbReference>
<evidence type="ECO:0000256" key="2">
    <source>
        <dbReference type="SAM" id="SignalP"/>
    </source>
</evidence>
<evidence type="ECO:0000259" key="3">
    <source>
        <dbReference type="Pfam" id="PF01979"/>
    </source>
</evidence>
<accession>A0A8J7USS6</accession>
<protein>
    <submittedName>
        <fullName evidence="4">Amidohydrolase family protein</fullName>
    </submittedName>
</protein>
<dbReference type="RefSeq" id="WP_210510652.1">
    <property type="nucleotide sequence ID" value="NZ_JAFIDN010000002.1"/>
</dbReference>
<sequence>MRLLVYISVVIVTFAANSAANPNHTAAASEVLAIHDVHVLTMEDEEIKRNYTVIVRDGRIDRMGPANDIEIPENAQMITGELYLMPGLAEMHGHIPGPDQHMDPEETLRMYLAQGITTVRGMLGQPLHLELREKADESSISSPRIITSGPGFSGQSVDSPEQGRQMVREQHDAGYDLLKFHPGLTLEEFEAITGKAHELDMEFSGHISFDVGLERSLDAGKGTIDHLDRYMEFIADAPEGREDPPVIYFGYDLTDHVVDERIREAARITREAGVWNVPTNTLLHNVLNPDLSVETMQEWPGMSFLPEEMVENWSEFVTDLREGEMYDPDRARRFLEIRDRITLALHEEGAGIMLGADAPQIFNPPGFSAHRELALYVDAGLSPFEALKTGTVNVARYLNEEGKSGKVAPGYRADLILLTENPLESIPFHDHLHTVISEGVPYSTDALLESLR</sequence>
<evidence type="ECO:0000313" key="5">
    <source>
        <dbReference type="Proteomes" id="UP000673975"/>
    </source>
</evidence>
<gene>
    <name evidence="4" type="ORF">NATSA_04100</name>
</gene>
<feature type="domain" description="Amidohydrolase-related" evidence="3">
    <location>
        <begin position="83"/>
        <end position="426"/>
    </location>
</feature>
<dbReference type="Gene3D" id="3.30.110.90">
    <property type="entry name" value="Amidohydrolase"/>
    <property type="match status" value="1"/>
</dbReference>
<dbReference type="GO" id="GO:0016810">
    <property type="term" value="F:hydrolase activity, acting on carbon-nitrogen (but not peptide) bonds"/>
    <property type="evidence" value="ECO:0007669"/>
    <property type="project" value="InterPro"/>
</dbReference>
<proteinExistence type="predicted"/>
<comment type="caution">
    <text evidence="4">The sequence shown here is derived from an EMBL/GenBank/DDBJ whole genome shotgun (WGS) entry which is preliminary data.</text>
</comment>
<evidence type="ECO:0000313" key="4">
    <source>
        <dbReference type="EMBL" id="MBP3191841.1"/>
    </source>
</evidence>
<feature type="chain" id="PRO_5035196446" evidence="2">
    <location>
        <begin position="20"/>
        <end position="452"/>
    </location>
</feature>
<dbReference type="Gene3D" id="3.40.50.10910">
    <property type="entry name" value="Amidohydrolase"/>
    <property type="match status" value="1"/>
</dbReference>
<dbReference type="InterPro" id="IPR006680">
    <property type="entry name" value="Amidohydro-rel"/>
</dbReference>
<dbReference type="AlphaFoldDB" id="A0A8J7USS6"/>
<feature type="region of interest" description="Disordered" evidence="1">
    <location>
        <begin position="135"/>
        <end position="159"/>
    </location>
</feature>
<dbReference type="Proteomes" id="UP000673975">
    <property type="component" value="Unassembled WGS sequence"/>
</dbReference>
<dbReference type="EMBL" id="JAFIDN010000002">
    <property type="protein sequence ID" value="MBP3191841.1"/>
    <property type="molecule type" value="Genomic_DNA"/>
</dbReference>
<evidence type="ECO:0000256" key="1">
    <source>
        <dbReference type="SAM" id="MobiDB-lite"/>
    </source>
</evidence>
<keyword evidence="2" id="KW-0732">Signal</keyword>
<name>A0A8J7USS6_9BACT</name>
<dbReference type="InterPro" id="IPR032466">
    <property type="entry name" value="Metal_Hydrolase"/>
</dbReference>
<keyword evidence="5" id="KW-1185">Reference proteome</keyword>
<dbReference type="InterPro" id="IPR011059">
    <property type="entry name" value="Metal-dep_hydrolase_composite"/>
</dbReference>
<reference evidence="4" key="1">
    <citation type="submission" date="2021-02" db="EMBL/GenBank/DDBJ databases">
        <title>Natronogracilivirga saccharolytica gen. nov. sp. nov. a new anaerobic, haloalkiliphilic carbohydrate-fermenting bacterium from soda lake and proposing of Cyclonatronumiaceae fam. nov. in the phylum Balneolaeota.</title>
        <authorList>
            <person name="Zhilina T.N."/>
            <person name="Sorokin D.Y."/>
            <person name="Zavarzina D.G."/>
            <person name="Toshchakov S.V."/>
            <person name="Kublanov I.V."/>
        </authorList>
    </citation>
    <scope>NUCLEOTIDE SEQUENCE</scope>
    <source>
        <strain evidence="4">Z-1702</strain>
    </source>
</reference>
<dbReference type="Gene3D" id="1.20.58.520">
    <property type="entry name" value="Amidohydrolase"/>
    <property type="match status" value="1"/>
</dbReference>
<dbReference type="InterPro" id="IPR051781">
    <property type="entry name" value="Metallo-dep_Hydrolase"/>
</dbReference>
<dbReference type="PANTHER" id="PTHR43135:SF3">
    <property type="entry name" value="ALPHA-D-RIBOSE 1-METHYLPHOSPHONATE 5-TRIPHOSPHATE DIPHOSPHATASE"/>
    <property type="match status" value="1"/>
</dbReference>
<dbReference type="SUPFAM" id="SSF51556">
    <property type="entry name" value="Metallo-dependent hydrolases"/>
    <property type="match status" value="1"/>
</dbReference>
<dbReference type="PANTHER" id="PTHR43135">
    <property type="entry name" value="ALPHA-D-RIBOSE 1-METHYLPHOSPHONATE 5-TRIPHOSPHATE DIPHOSPHATASE"/>
    <property type="match status" value="1"/>
</dbReference>
<organism evidence="4 5">
    <name type="scientific">Natronogracilivirga saccharolytica</name>
    <dbReference type="NCBI Taxonomy" id="2812953"/>
    <lineage>
        <taxon>Bacteria</taxon>
        <taxon>Pseudomonadati</taxon>
        <taxon>Balneolota</taxon>
        <taxon>Balneolia</taxon>
        <taxon>Balneolales</taxon>
        <taxon>Cyclonatronaceae</taxon>
        <taxon>Natronogracilivirga</taxon>
    </lineage>
</organism>
<dbReference type="Pfam" id="PF01979">
    <property type="entry name" value="Amidohydro_1"/>
    <property type="match status" value="1"/>
</dbReference>